<dbReference type="eggNOG" id="COG2111">
    <property type="taxonomic scope" value="Bacteria"/>
</dbReference>
<accession>K9GY18</accession>
<keyword evidence="10" id="KW-1185">Reference proteome</keyword>
<sequence length="138" mass="14742">MMHRHPILRAVSKLLIAPIMLFALYVQFHGDYGPGGGFQAGVILAVAFILYALMFGVETARRVAPMWMLRFLTAFGVLLYGGTGVVGILLGGAFLDYNVLAADPKAGQHIGILLVEGGVGITVASVMIVLFFTFAGRK</sequence>
<dbReference type="Pfam" id="PF04039">
    <property type="entry name" value="MnhB"/>
    <property type="match status" value="1"/>
</dbReference>
<dbReference type="PANTHER" id="PTHR33932:SF4">
    <property type="entry name" value="NA(+)_H(+) ANTIPORTER SUBUNIT B"/>
    <property type="match status" value="1"/>
</dbReference>
<dbReference type="AlphaFoldDB" id="K9GY18"/>
<evidence type="ECO:0000256" key="5">
    <source>
        <dbReference type="ARBA" id="ARBA00022989"/>
    </source>
</evidence>
<feature type="transmembrane region" description="Helical" evidence="7">
    <location>
        <begin position="7"/>
        <end position="26"/>
    </location>
</feature>
<feature type="transmembrane region" description="Helical" evidence="7">
    <location>
        <begin position="38"/>
        <end position="57"/>
    </location>
</feature>
<reference evidence="9 10" key="1">
    <citation type="journal article" date="2013" name="Genome Announc.">
        <title>Draft Genome Sequence of an Alphaproteobacterium, Caenispirillum salinarum AK4(T), Isolated from a Solar Saltern.</title>
        <authorList>
            <person name="Khatri I."/>
            <person name="Singh A."/>
            <person name="Korpole S."/>
            <person name="Pinnaka A.K."/>
            <person name="Subramanian S."/>
        </authorList>
    </citation>
    <scope>NUCLEOTIDE SEQUENCE [LARGE SCALE GENOMIC DNA]</scope>
    <source>
        <strain evidence="9 10">AK4</strain>
    </source>
</reference>
<evidence type="ECO:0000256" key="7">
    <source>
        <dbReference type="SAM" id="Phobius"/>
    </source>
</evidence>
<protein>
    <submittedName>
        <fullName evidence="9">Na+/H+ antiporter MnhB subunit-related protein</fullName>
    </submittedName>
</protein>
<proteinExistence type="inferred from homology"/>
<feature type="transmembrane region" description="Helical" evidence="7">
    <location>
        <begin position="69"/>
        <end position="90"/>
    </location>
</feature>
<evidence type="ECO:0000313" key="9">
    <source>
        <dbReference type="EMBL" id="EKV30905.1"/>
    </source>
</evidence>
<feature type="domain" description="Na+/H+ antiporter MnhB subunit-related protein" evidence="8">
    <location>
        <begin position="7"/>
        <end position="128"/>
    </location>
</feature>
<evidence type="ECO:0000256" key="1">
    <source>
        <dbReference type="ARBA" id="ARBA00004651"/>
    </source>
</evidence>
<dbReference type="GO" id="GO:0005886">
    <property type="term" value="C:plasma membrane"/>
    <property type="evidence" value="ECO:0007669"/>
    <property type="project" value="UniProtKB-SubCell"/>
</dbReference>
<dbReference type="Proteomes" id="UP000009881">
    <property type="component" value="Unassembled WGS sequence"/>
</dbReference>
<dbReference type="STRING" id="1238182.C882_4242"/>
<comment type="subcellular location">
    <subcellularLocation>
        <location evidence="1">Cell membrane</location>
        <topology evidence="1">Multi-pass membrane protein</topology>
    </subcellularLocation>
</comment>
<evidence type="ECO:0000259" key="8">
    <source>
        <dbReference type="Pfam" id="PF04039"/>
    </source>
</evidence>
<evidence type="ECO:0000256" key="2">
    <source>
        <dbReference type="ARBA" id="ARBA00009425"/>
    </source>
</evidence>
<gene>
    <name evidence="9" type="ORF">C882_4242</name>
</gene>
<evidence type="ECO:0000256" key="3">
    <source>
        <dbReference type="ARBA" id="ARBA00022475"/>
    </source>
</evidence>
<evidence type="ECO:0000256" key="4">
    <source>
        <dbReference type="ARBA" id="ARBA00022692"/>
    </source>
</evidence>
<dbReference type="InterPro" id="IPR050622">
    <property type="entry name" value="CPA3_antiporter_subunitB"/>
</dbReference>
<keyword evidence="6 7" id="KW-0472">Membrane</keyword>
<keyword evidence="4 7" id="KW-0812">Transmembrane</keyword>
<dbReference type="RefSeq" id="WP_009540350.1">
    <property type="nucleotide sequence ID" value="NZ_ANHY01000007.1"/>
</dbReference>
<comment type="similarity">
    <text evidence="2">Belongs to the CPA3 antiporters (TC 2.A.63) subunit B family.</text>
</comment>
<comment type="caution">
    <text evidence="9">The sequence shown here is derived from an EMBL/GenBank/DDBJ whole genome shotgun (WGS) entry which is preliminary data.</text>
</comment>
<dbReference type="PANTHER" id="PTHR33932">
    <property type="entry name" value="NA(+)/H(+) ANTIPORTER SUBUNIT B"/>
    <property type="match status" value="1"/>
</dbReference>
<evidence type="ECO:0000313" key="10">
    <source>
        <dbReference type="Proteomes" id="UP000009881"/>
    </source>
</evidence>
<keyword evidence="5 7" id="KW-1133">Transmembrane helix</keyword>
<keyword evidence="3" id="KW-1003">Cell membrane</keyword>
<name>K9GY18_9PROT</name>
<evidence type="ECO:0000256" key="6">
    <source>
        <dbReference type="ARBA" id="ARBA00023136"/>
    </source>
</evidence>
<dbReference type="EMBL" id="ANHY01000007">
    <property type="protein sequence ID" value="EKV30905.1"/>
    <property type="molecule type" value="Genomic_DNA"/>
</dbReference>
<feature type="transmembrane region" description="Helical" evidence="7">
    <location>
        <begin position="110"/>
        <end position="135"/>
    </location>
</feature>
<dbReference type="InterPro" id="IPR007182">
    <property type="entry name" value="MnhB"/>
</dbReference>
<organism evidence="9 10">
    <name type="scientific">Caenispirillum salinarum AK4</name>
    <dbReference type="NCBI Taxonomy" id="1238182"/>
    <lineage>
        <taxon>Bacteria</taxon>
        <taxon>Pseudomonadati</taxon>
        <taxon>Pseudomonadota</taxon>
        <taxon>Alphaproteobacteria</taxon>
        <taxon>Rhodospirillales</taxon>
        <taxon>Novispirillaceae</taxon>
        <taxon>Caenispirillum</taxon>
    </lineage>
</organism>
<dbReference type="NCBIfam" id="NF009162">
    <property type="entry name" value="PRK12508.1"/>
    <property type="match status" value="1"/>
</dbReference>